<keyword evidence="5 7" id="KW-1133">Transmembrane helix</keyword>
<comment type="caution">
    <text evidence="10">The sequence shown here is derived from an EMBL/GenBank/DDBJ whole genome shotgun (WGS) entry which is preliminary data.</text>
</comment>
<evidence type="ECO:0000259" key="9">
    <source>
        <dbReference type="Pfam" id="PF09335"/>
    </source>
</evidence>
<dbReference type="InterPro" id="IPR032818">
    <property type="entry name" value="DedA-like"/>
</dbReference>
<organism evidence="10 11">
    <name type="scientific">Archangium gephyra</name>
    <dbReference type="NCBI Taxonomy" id="48"/>
    <lineage>
        <taxon>Bacteria</taxon>
        <taxon>Pseudomonadati</taxon>
        <taxon>Myxococcota</taxon>
        <taxon>Myxococcia</taxon>
        <taxon>Myxococcales</taxon>
        <taxon>Cystobacterineae</taxon>
        <taxon>Archangiaceae</taxon>
        <taxon>Archangium</taxon>
    </lineage>
</organism>
<evidence type="ECO:0000256" key="1">
    <source>
        <dbReference type="ARBA" id="ARBA00004651"/>
    </source>
</evidence>
<comment type="subcellular location">
    <subcellularLocation>
        <location evidence="1 7">Cell membrane</location>
        <topology evidence="1 7">Multi-pass membrane protein</topology>
    </subcellularLocation>
</comment>
<feature type="transmembrane region" description="Helical" evidence="7">
    <location>
        <begin position="54"/>
        <end position="75"/>
    </location>
</feature>
<dbReference type="Proteomes" id="UP000249061">
    <property type="component" value="Unassembled WGS sequence"/>
</dbReference>
<name>A0A2W5TRP1_9BACT</name>
<evidence type="ECO:0000256" key="2">
    <source>
        <dbReference type="ARBA" id="ARBA00010792"/>
    </source>
</evidence>
<comment type="similarity">
    <text evidence="2 7">Belongs to the DedA family.</text>
</comment>
<keyword evidence="3 7" id="KW-1003">Cell membrane</keyword>
<evidence type="ECO:0000256" key="4">
    <source>
        <dbReference type="ARBA" id="ARBA00022692"/>
    </source>
</evidence>
<keyword evidence="6 7" id="KW-0472">Membrane</keyword>
<dbReference type="Pfam" id="PF09335">
    <property type="entry name" value="VTT_dom"/>
    <property type="match status" value="1"/>
</dbReference>
<reference evidence="10 11" key="1">
    <citation type="submission" date="2017-08" db="EMBL/GenBank/DDBJ databases">
        <title>Infants hospitalized years apart are colonized by the same room-sourced microbial strains.</title>
        <authorList>
            <person name="Brooks B."/>
            <person name="Olm M.R."/>
            <person name="Firek B.A."/>
            <person name="Baker R."/>
            <person name="Thomas B.C."/>
            <person name="Morowitz M.J."/>
            <person name="Banfield J.F."/>
        </authorList>
    </citation>
    <scope>NUCLEOTIDE SEQUENCE [LARGE SCALE GENOMIC DNA]</scope>
    <source>
        <strain evidence="10">S2_003_000_R2_14</strain>
    </source>
</reference>
<feature type="transmembrane region" description="Helical" evidence="7">
    <location>
        <begin position="141"/>
        <end position="161"/>
    </location>
</feature>
<dbReference type="PANTHER" id="PTHR30353">
    <property type="entry name" value="INNER MEMBRANE PROTEIN DEDA-RELATED"/>
    <property type="match status" value="1"/>
</dbReference>
<dbReference type="PANTHER" id="PTHR30353:SF15">
    <property type="entry name" value="INNER MEMBRANE PROTEIN YABI"/>
    <property type="match status" value="1"/>
</dbReference>
<accession>A0A2W5TRP1</accession>
<evidence type="ECO:0000256" key="5">
    <source>
        <dbReference type="ARBA" id="ARBA00022989"/>
    </source>
</evidence>
<gene>
    <name evidence="10" type="ORF">DI536_11855</name>
</gene>
<protein>
    <submittedName>
        <fullName evidence="10">DedA family protein</fullName>
    </submittedName>
</protein>
<feature type="transmembrane region" description="Helical" evidence="7">
    <location>
        <begin position="7"/>
        <end position="34"/>
    </location>
</feature>
<evidence type="ECO:0000256" key="7">
    <source>
        <dbReference type="RuleBase" id="RU367016"/>
    </source>
</evidence>
<sequence>MKDYLIALLGSAAGITAYGLVFVILLLAGFGLPLPEDIPLVMGGVLVHRGQASLWPMIITGYLGILIGDSIMFGLGRRFGTKVGATGSFFARIVTPEKRARVEALFKKHGEKIVMLARFLPGVRTVTYFTAGSVGMSYAKFAMFDSIAALASAPIFVVLGYKFGADIDSLLHRIASGERNVIIGLVAIVVVVVLFGRWRAHRERKAAVEALTKKVQEAGIEPAPQSPPVEVRADRVEQR</sequence>
<proteinExistence type="inferred from homology"/>
<dbReference type="GO" id="GO:0005886">
    <property type="term" value="C:plasma membrane"/>
    <property type="evidence" value="ECO:0007669"/>
    <property type="project" value="UniProtKB-SubCell"/>
</dbReference>
<feature type="transmembrane region" description="Helical" evidence="7">
    <location>
        <begin position="181"/>
        <end position="198"/>
    </location>
</feature>
<feature type="region of interest" description="Disordered" evidence="8">
    <location>
        <begin position="219"/>
        <end position="239"/>
    </location>
</feature>
<feature type="domain" description="VTT" evidence="9">
    <location>
        <begin position="34"/>
        <end position="161"/>
    </location>
</feature>
<evidence type="ECO:0000313" key="11">
    <source>
        <dbReference type="Proteomes" id="UP000249061"/>
    </source>
</evidence>
<evidence type="ECO:0000256" key="6">
    <source>
        <dbReference type="ARBA" id="ARBA00023136"/>
    </source>
</evidence>
<dbReference type="EMBL" id="QFQP01000008">
    <property type="protein sequence ID" value="PZR14005.1"/>
    <property type="molecule type" value="Genomic_DNA"/>
</dbReference>
<dbReference type="AlphaFoldDB" id="A0A2W5TRP1"/>
<keyword evidence="4 7" id="KW-0812">Transmembrane</keyword>
<evidence type="ECO:0000313" key="10">
    <source>
        <dbReference type="EMBL" id="PZR14005.1"/>
    </source>
</evidence>
<dbReference type="InterPro" id="IPR032816">
    <property type="entry name" value="VTT_dom"/>
</dbReference>
<evidence type="ECO:0000256" key="3">
    <source>
        <dbReference type="ARBA" id="ARBA00022475"/>
    </source>
</evidence>
<evidence type="ECO:0000256" key="8">
    <source>
        <dbReference type="SAM" id="MobiDB-lite"/>
    </source>
</evidence>